<evidence type="ECO:0000256" key="14">
    <source>
        <dbReference type="ARBA" id="ARBA00053971"/>
    </source>
</evidence>
<evidence type="ECO:0000256" key="4">
    <source>
        <dbReference type="ARBA" id="ARBA00022553"/>
    </source>
</evidence>
<dbReference type="Ensembl" id="ENSCAFT00030016138.1">
    <property type="protein sequence ID" value="ENSCAFP00030014085.1"/>
    <property type="gene ID" value="ENSCAFG00030008541.1"/>
</dbReference>
<dbReference type="PROSITE" id="PS50227">
    <property type="entry name" value="G_PROTEIN_RECEP_F2_3"/>
    <property type="match status" value="1"/>
</dbReference>
<dbReference type="FunFam" id="4.10.1240.10:FF:000008">
    <property type="entry name" value="pituitary adenylate cyclase-activating polypeptide type I receptor"/>
    <property type="match status" value="1"/>
</dbReference>
<gene>
    <name evidence="22" type="primary">ADCYAP1R1</name>
</gene>
<feature type="signal peptide" evidence="18">
    <location>
        <begin position="1"/>
        <end position="20"/>
    </location>
</feature>
<comment type="subcellular location">
    <subcellularLocation>
        <location evidence="1">Cell membrane</location>
        <topology evidence="1">Multi-pass membrane protein</topology>
    </subcellularLocation>
</comment>
<dbReference type="PANTHER" id="PTHR45620">
    <property type="entry name" value="PDF RECEPTOR-LIKE PROTEIN-RELATED"/>
    <property type="match status" value="1"/>
</dbReference>
<dbReference type="Proteomes" id="UP000002254">
    <property type="component" value="Chromosome 14"/>
</dbReference>
<keyword evidence="10" id="KW-1015">Disulfide bond</keyword>
<evidence type="ECO:0000256" key="3">
    <source>
        <dbReference type="ARBA" id="ARBA00022475"/>
    </source>
</evidence>
<comment type="similarity">
    <text evidence="2">Belongs to the G-protein coupled receptor 2 family.</text>
</comment>
<dbReference type="PROSITE" id="PS00649">
    <property type="entry name" value="G_PROTEIN_RECEP_F2_1"/>
    <property type="match status" value="1"/>
</dbReference>
<dbReference type="InterPro" id="IPR000832">
    <property type="entry name" value="GPCR_2_secretin-like"/>
</dbReference>
<evidence type="ECO:0000256" key="12">
    <source>
        <dbReference type="ARBA" id="ARBA00023180"/>
    </source>
</evidence>
<evidence type="ECO:0000256" key="6">
    <source>
        <dbReference type="ARBA" id="ARBA00022729"/>
    </source>
</evidence>
<dbReference type="PRINTS" id="PR00249">
    <property type="entry name" value="GPCRSECRETIN"/>
</dbReference>
<evidence type="ECO:0000256" key="10">
    <source>
        <dbReference type="ARBA" id="ARBA00023157"/>
    </source>
</evidence>
<dbReference type="OrthoDB" id="5967113at2759"/>
<evidence type="ECO:0000256" key="5">
    <source>
        <dbReference type="ARBA" id="ARBA00022692"/>
    </source>
</evidence>
<dbReference type="Gene3D" id="4.10.1240.10">
    <property type="entry name" value="GPCR, family 2, extracellular hormone receptor domain"/>
    <property type="match status" value="1"/>
</dbReference>
<dbReference type="PROSITE" id="PS50261">
    <property type="entry name" value="G_PROTEIN_RECEP_F2_4"/>
    <property type="match status" value="1"/>
</dbReference>
<keyword evidence="13" id="KW-0807">Transducer</keyword>
<dbReference type="CTD" id="117"/>
<feature type="transmembrane region" description="Helical" evidence="17">
    <location>
        <begin position="269"/>
        <end position="289"/>
    </location>
</feature>
<proteinExistence type="inferred from homology"/>
<dbReference type="InterPro" id="IPR017981">
    <property type="entry name" value="GPCR_2-like_7TM"/>
</dbReference>
<comment type="function">
    <text evidence="14">G protein-coupled receptor activated by the neuropeptide pituitary adenylate cyclase-activating polypeptide (ADCYAP1/PACAP). Binds both PACAP27 and PACAP38 bioactive peptides. Ligand binding causes a conformation change that triggers signaling via guanine nucleotide-binding proteins (G proteins) and modulates the activity of downstream effectors. Activates cAMP-dependent pathway. May regulate the release of adrenocorticotropin, luteinizing hormone, growth hormone, prolactin, epinephrine, and catecholamine. May play a role in spermatogenesis and sperm motility. Causes smooth muscle relaxation and secretion in the gastrointestinal tract.</text>
</comment>
<keyword evidence="6 18" id="KW-0732">Signal</keyword>
<evidence type="ECO:0000256" key="8">
    <source>
        <dbReference type="ARBA" id="ARBA00023040"/>
    </source>
</evidence>
<keyword evidence="12" id="KW-0325">Glycoprotein</keyword>
<dbReference type="Ensembl" id="ENSCAFT00000061862.2">
    <property type="protein sequence ID" value="ENSCAFP00000046126.1"/>
    <property type="gene ID" value="ENSCAFG00000003111.6"/>
</dbReference>
<dbReference type="GO" id="GO:0005886">
    <property type="term" value="C:plasma membrane"/>
    <property type="evidence" value="ECO:0007669"/>
    <property type="project" value="UniProtKB-SubCell"/>
</dbReference>
<evidence type="ECO:0000256" key="15">
    <source>
        <dbReference type="ARBA" id="ARBA00064714"/>
    </source>
</evidence>
<evidence type="ECO:0000256" key="7">
    <source>
        <dbReference type="ARBA" id="ARBA00022989"/>
    </source>
</evidence>
<dbReference type="GO" id="GO:0007166">
    <property type="term" value="P:cell surface receptor signaling pathway"/>
    <property type="evidence" value="ECO:0007669"/>
    <property type="project" value="InterPro"/>
</dbReference>
<comment type="subunit">
    <text evidence="15">Interacts with maxadilan, a vasodilator peptide from Lutzomyia longipalpis saliva; the interaction results in ADCYAP1R1 activation.</text>
</comment>
<dbReference type="GeneID" id="482386"/>
<evidence type="ECO:0000256" key="17">
    <source>
        <dbReference type="SAM" id="Phobius"/>
    </source>
</evidence>
<evidence type="ECO:0000256" key="1">
    <source>
        <dbReference type="ARBA" id="ARBA00004651"/>
    </source>
</evidence>
<keyword evidence="7 17" id="KW-1133">Transmembrane helix</keyword>
<dbReference type="InterPro" id="IPR001879">
    <property type="entry name" value="GPCR_2_extracellular_dom"/>
</dbReference>
<dbReference type="InterPro" id="IPR036445">
    <property type="entry name" value="GPCR_2_extracell_dom_sf"/>
</dbReference>
<keyword evidence="5 17" id="KW-0812">Transmembrane</keyword>
<organism evidence="22 24">
    <name type="scientific">Canis lupus familiaris</name>
    <name type="common">Dog</name>
    <name type="synonym">Canis familiaris</name>
    <dbReference type="NCBI Taxonomy" id="9615"/>
    <lineage>
        <taxon>Eukaryota</taxon>
        <taxon>Metazoa</taxon>
        <taxon>Chordata</taxon>
        <taxon>Craniata</taxon>
        <taxon>Vertebrata</taxon>
        <taxon>Euteleostomi</taxon>
        <taxon>Mammalia</taxon>
        <taxon>Eutheria</taxon>
        <taxon>Laurasiatheria</taxon>
        <taxon>Carnivora</taxon>
        <taxon>Caniformia</taxon>
        <taxon>Canidae</taxon>
        <taxon>Canis</taxon>
    </lineage>
</organism>
<dbReference type="InterPro" id="IPR017983">
    <property type="entry name" value="GPCR_2_secretin-like_CS"/>
</dbReference>
<keyword evidence="3" id="KW-1003">Cell membrane</keyword>
<dbReference type="Gene3D" id="1.20.1070.10">
    <property type="entry name" value="Rhodopsin 7-helix transmembrane proteins"/>
    <property type="match status" value="1"/>
</dbReference>
<evidence type="ECO:0000259" key="19">
    <source>
        <dbReference type="PROSITE" id="PS50227"/>
    </source>
</evidence>
<name>A0A8C0MUA1_CANLF</name>
<dbReference type="Pfam" id="PF00002">
    <property type="entry name" value="7tm_2"/>
    <property type="match status" value="1"/>
</dbReference>
<dbReference type="RefSeq" id="XP_038413177.1">
    <property type="nucleotide sequence ID" value="XM_038557249.1"/>
</dbReference>
<keyword evidence="11" id="KW-0675">Receptor</keyword>
<dbReference type="AlphaFoldDB" id="A0A8C0MUA1"/>
<feature type="transmembrane region" description="Helical" evidence="17">
    <location>
        <begin position="157"/>
        <end position="177"/>
    </location>
</feature>
<evidence type="ECO:0000256" key="13">
    <source>
        <dbReference type="ARBA" id="ARBA00023224"/>
    </source>
</evidence>
<dbReference type="CDD" id="cd15987">
    <property type="entry name" value="7tmB1_PACAP-R1"/>
    <property type="match status" value="1"/>
</dbReference>
<dbReference type="InterPro" id="IPR050332">
    <property type="entry name" value="GPCR_2"/>
</dbReference>
<sequence>MASILQASLAAFLLLPVATTMHSDCIFKKEQAMCLEKIQRANDLLGLNDSFSGCPGMWDNLTCWKPARVGEMVLVSCPELFRIFNPDQVWELETIDREFDFPDTNSLDLSDMRVVSRNCTEDGWSEPFPHYVDACGFDEYDEYEPGDQDYYYLSVKALYTVGYSTSLVTLTTAMVILCRFRKLHCTRNFIHMNLFVSFMLRAISVFIKDWILYAEQDSNHCFVSTVECKAIMVFFHYCVVSNYFWLFIEGLYLFTLLVETFFPERRYFYWYTIIGWGTPTVCVSVWAMLRLYFDDTGCWDMNDNTALWWVIKGPVVGSIMVNFVLFIGIIVILVQKLQSPDMGGNESSIYLRLARSTLLLIPLFGIHYTVFAFSPENVSKRERLVFELGLGSFQGFVVAVLYCFLNGEVQAEIKRKWRSWKVNRYFAVDFKHRHPSLASSGVNGGTQLSILSKSSSQIRMSGLPADNLAT</sequence>
<keyword evidence="9 17" id="KW-0472">Membrane</keyword>
<protein>
    <recommendedName>
        <fullName evidence="16">Pituitary adenylate cyclase-activating polypeptide type I receptor</fullName>
    </recommendedName>
</protein>
<dbReference type="FunFam" id="1.20.1070.10:FF:000022">
    <property type="entry name" value="Pituitary adenylate cyclase-activating polypeptide type I receptor"/>
    <property type="match status" value="1"/>
</dbReference>
<dbReference type="PRINTS" id="PR01156">
    <property type="entry name" value="PACAPRECEPTR"/>
</dbReference>
<evidence type="ECO:0000256" key="16">
    <source>
        <dbReference type="ARBA" id="ARBA00072017"/>
    </source>
</evidence>
<feature type="transmembrane region" description="Helical" evidence="17">
    <location>
        <begin position="243"/>
        <end position="262"/>
    </location>
</feature>
<evidence type="ECO:0000313" key="23">
    <source>
        <dbReference type="Proteomes" id="UP000002254"/>
    </source>
</evidence>
<keyword evidence="4" id="KW-0597">Phosphoprotein</keyword>
<reference evidence="22" key="2">
    <citation type="submission" date="2019-03" db="EMBL/GenBank/DDBJ databases">
        <authorList>
            <person name="Warren W.C."/>
            <person name="Johnson G.S."/>
        </authorList>
    </citation>
    <scope>NUCLEOTIDE SEQUENCE [LARGE SCALE GENOMIC DNA]</scope>
    <source>
        <strain evidence="22">Basenji</strain>
    </source>
</reference>
<feature type="transmembrane region" description="Helical" evidence="17">
    <location>
        <begin position="385"/>
        <end position="405"/>
    </location>
</feature>
<reference evidence="22" key="3">
    <citation type="submission" date="2025-05" db="UniProtKB">
        <authorList>
            <consortium name="Ensembl"/>
        </authorList>
    </citation>
    <scope>IDENTIFICATION</scope>
</reference>
<dbReference type="RefSeq" id="XP_038297860.1">
    <property type="nucleotide sequence ID" value="XM_038441932.1"/>
</dbReference>
<dbReference type="SUPFAM" id="SSF111418">
    <property type="entry name" value="Hormone receptor domain"/>
    <property type="match status" value="1"/>
</dbReference>
<evidence type="ECO:0000313" key="22">
    <source>
        <dbReference type="Ensembl" id="ENSCAFP00030014085.1"/>
    </source>
</evidence>
<evidence type="ECO:0000313" key="21">
    <source>
        <dbReference type="Ensembl" id="ENSCAFP00000046126.1"/>
    </source>
</evidence>
<dbReference type="InterPro" id="IPR002285">
    <property type="entry name" value="GPCR_2_PACAP_1_rcpt"/>
</dbReference>
<feature type="transmembrane region" description="Helical" evidence="17">
    <location>
        <begin position="189"/>
        <end position="207"/>
    </location>
</feature>
<dbReference type="PROSITE" id="PS00650">
    <property type="entry name" value="G_PROTEIN_RECEP_F2_2"/>
    <property type="match status" value="1"/>
</dbReference>
<evidence type="ECO:0000259" key="20">
    <source>
        <dbReference type="PROSITE" id="PS50261"/>
    </source>
</evidence>
<accession>A0A8C0MUA1</accession>
<dbReference type="SMART" id="SM00008">
    <property type="entry name" value="HormR"/>
    <property type="match status" value="1"/>
</dbReference>
<keyword evidence="8" id="KW-0297">G-protein coupled receptor</keyword>
<dbReference type="Proteomes" id="UP000694429">
    <property type="component" value="Chromosome 14"/>
</dbReference>
<feature type="transmembrane region" description="Helical" evidence="17">
    <location>
        <begin position="353"/>
        <end position="373"/>
    </location>
</feature>
<dbReference type="PANTHER" id="PTHR45620:SF12">
    <property type="entry name" value="PITUITARY ADENYLATE CYCLASE-ACTIVATING POLYPEPTIDE TYPE I RECEPTOR"/>
    <property type="match status" value="1"/>
</dbReference>
<dbReference type="SUPFAM" id="SSF81321">
    <property type="entry name" value="Family A G protein-coupled receptor-like"/>
    <property type="match status" value="1"/>
</dbReference>
<evidence type="ECO:0000256" key="11">
    <source>
        <dbReference type="ARBA" id="ARBA00023170"/>
    </source>
</evidence>
<dbReference type="RefSeq" id="XP_038542798.1">
    <property type="nucleotide sequence ID" value="XM_038686870.1"/>
</dbReference>
<dbReference type="Pfam" id="PF02793">
    <property type="entry name" value="HRM"/>
    <property type="match status" value="1"/>
</dbReference>
<reference evidence="21 23" key="1">
    <citation type="journal article" date="2005" name="Nature">
        <title>Genome sequence, comparative analysis and haplotype structure of the domestic dog.</title>
        <authorList>
            <consortium name="Broad Sequencing Platform"/>
            <person name="Lindblad-Toh K."/>
            <person name="Wade C.M."/>
            <person name="Mikkelsen T.S."/>
            <person name="Karlsson E.K."/>
            <person name="Jaffe D.B."/>
            <person name="Kamal M."/>
            <person name="Clamp M."/>
            <person name="Chang J.L."/>
            <person name="Kulbokas E.J. III"/>
            <person name="Zody M.C."/>
            <person name="Mauceli E."/>
            <person name="Xie X."/>
            <person name="Breen M."/>
            <person name="Wayne R.K."/>
            <person name="Ostrander E.A."/>
            <person name="Ponting C.P."/>
            <person name="Galibert F."/>
            <person name="Smith D.R."/>
            <person name="DeJong P.J."/>
            <person name="Kirkness E."/>
            <person name="Alvarez P."/>
            <person name="Biagi T."/>
            <person name="Brockman W."/>
            <person name="Butler J."/>
            <person name="Chin C.W."/>
            <person name="Cook A."/>
            <person name="Cuff J."/>
            <person name="Daly M.J."/>
            <person name="DeCaprio D."/>
            <person name="Gnerre S."/>
            <person name="Grabherr M."/>
            <person name="Kellis M."/>
            <person name="Kleber M."/>
            <person name="Bardeleben C."/>
            <person name="Goodstadt L."/>
            <person name="Heger A."/>
            <person name="Hitte C."/>
            <person name="Kim L."/>
            <person name="Koepfli K.P."/>
            <person name="Parker H.G."/>
            <person name="Pollinger J.P."/>
            <person name="Searle S.M."/>
            <person name="Sutter N.B."/>
            <person name="Thomas R."/>
            <person name="Webber C."/>
            <person name="Baldwin J."/>
            <person name="Abebe A."/>
            <person name="Abouelleil A."/>
            <person name="Aftuck L."/>
            <person name="Ait-Zahra M."/>
            <person name="Aldredge T."/>
            <person name="Allen N."/>
            <person name="An P."/>
            <person name="Anderson S."/>
            <person name="Antoine C."/>
            <person name="Arachchi H."/>
            <person name="Aslam A."/>
            <person name="Ayotte L."/>
            <person name="Bachantsang P."/>
            <person name="Barry A."/>
            <person name="Bayul T."/>
            <person name="Benamara M."/>
            <person name="Berlin A."/>
            <person name="Bessette D."/>
            <person name="Blitshteyn B."/>
            <person name="Bloom T."/>
            <person name="Blye J."/>
            <person name="Boguslavskiy L."/>
            <person name="Bonnet C."/>
            <person name="Boukhgalter B."/>
            <person name="Brown A."/>
            <person name="Cahill P."/>
            <person name="Calixte N."/>
            <person name="Camarata J."/>
            <person name="Cheshatsang Y."/>
            <person name="Chu J."/>
            <person name="Citroen M."/>
            <person name="Collymore A."/>
            <person name="Cooke P."/>
            <person name="Dawoe T."/>
            <person name="Daza R."/>
            <person name="Decktor K."/>
            <person name="DeGray S."/>
            <person name="Dhargay N."/>
            <person name="Dooley K."/>
            <person name="Dooley K."/>
            <person name="Dorje P."/>
            <person name="Dorjee K."/>
            <person name="Dorris L."/>
            <person name="Duffey N."/>
            <person name="Dupes A."/>
            <person name="Egbiremolen O."/>
            <person name="Elong R."/>
            <person name="Falk J."/>
            <person name="Farina A."/>
            <person name="Faro S."/>
            <person name="Ferguson D."/>
            <person name="Ferreira P."/>
            <person name="Fisher S."/>
            <person name="FitzGerald M."/>
            <person name="Foley K."/>
            <person name="Foley C."/>
            <person name="Franke A."/>
            <person name="Friedrich D."/>
            <person name="Gage D."/>
            <person name="Garber M."/>
            <person name="Gearin G."/>
            <person name="Giannoukos G."/>
            <person name="Goode T."/>
            <person name="Goyette A."/>
            <person name="Graham J."/>
            <person name="Grandbois E."/>
            <person name="Gyaltsen K."/>
            <person name="Hafez N."/>
            <person name="Hagopian D."/>
            <person name="Hagos B."/>
            <person name="Hall J."/>
            <person name="Healy C."/>
            <person name="Hegarty R."/>
            <person name="Honan T."/>
            <person name="Horn A."/>
            <person name="Houde N."/>
            <person name="Hughes L."/>
            <person name="Hunnicutt L."/>
            <person name="Husby M."/>
            <person name="Jester B."/>
            <person name="Jones C."/>
            <person name="Kamat A."/>
            <person name="Kanga B."/>
            <person name="Kells C."/>
            <person name="Khazanovich D."/>
            <person name="Kieu A.C."/>
            <person name="Kisner P."/>
            <person name="Kumar M."/>
            <person name="Lance K."/>
            <person name="Landers T."/>
            <person name="Lara M."/>
            <person name="Lee W."/>
            <person name="Leger J.P."/>
            <person name="Lennon N."/>
            <person name="Leuper L."/>
            <person name="LeVine S."/>
            <person name="Liu J."/>
            <person name="Liu X."/>
            <person name="Lokyitsang Y."/>
            <person name="Lokyitsang T."/>
            <person name="Lui A."/>
            <person name="Macdonald J."/>
            <person name="Major J."/>
            <person name="Marabella R."/>
            <person name="Maru K."/>
            <person name="Matthews C."/>
            <person name="McDonough S."/>
            <person name="Mehta T."/>
            <person name="Meldrim J."/>
            <person name="Melnikov A."/>
            <person name="Meneus L."/>
            <person name="Mihalev A."/>
            <person name="Mihova T."/>
            <person name="Miller K."/>
            <person name="Mittelman R."/>
            <person name="Mlenga V."/>
            <person name="Mulrain L."/>
            <person name="Munson G."/>
            <person name="Navidi A."/>
            <person name="Naylor J."/>
            <person name="Nguyen T."/>
            <person name="Nguyen N."/>
            <person name="Nguyen C."/>
            <person name="Nguyen T."/>
            <person name="Nicol R."/>
            <person name="Norbu N."/>
            <person name="Norbu C."/>
            <person name="Novod N."/>
            <person name="Nyima T."/>
            <person name="Olandt P."/>
            <person name="O'Neill B."/>
            <person name="O'Neill K."/>
            <person name="Osman S."/>
            <person name="Oyono L."/>
            <person name="Patti C."/>
            <person name="Perrin D."/>
            <person name="Phunkhang P."/>
            <person name="Pierre F."/>
            <person name="Priest M."/>
            <person name="Rachupka A."/>
            <person name="Raghuraman S."/>
            <person name="Rameau R."/>
            <person name="Ray V."/>
            <person name="Raymond C."/>
            <person name="Rege F."/>
            <person name="Rise C."/>
            <person name="Rogers J."/>
            <person name="Rogov P."/>
            <person name="Sahalie J."/>
            <person name="Settipalli S."/>
            <person name="Sharpe T."/>
            <person name="Shea T."/>
            <person name="Sheehan M."/>
            <person name="Sherpa N."/>
            <person name="Shi J."/>
            <person name="Shih D."/>
            <person name="Sloan J."/>
            <person name="Smith C."/>
            <person name="Sparrow T."/>
            <person name="Stalker J."/>
            <person name="Stange-Thomann N."/>
            <person name="Stavropoulos S."/>
            <person name="Stone C."/>
            <person name="Stone S."/>
            <person name="Sykes S."/>
            <person name="Tchuinga P."/>
            <person name="Tenzing P."/>
            <person name="Tesfaye S."/>
            <person name="Thoulutsang D."/>
            <person name="Thoulutsang Y."/>
            <person name="Topham K."/>
            <person name="Topping I."/>
            <person name="Tsamla T."/>
            <person name="Vassiliev H."/>
            <person name="Venkataraman V."/>
            <person name="Vo A."/>
            <person name="Wangchuk T."/>
            <person name="Wangdi T."/>
            <person name="Weiand M."/>
            <person name="Wilkinson J."/>
            <person name="Wilson A."/>
            <person name="Yadav S."/>
            <person name="Yang S."/>
            <person name="Yang X."/>
            <person name="Young G."/>
            <person name="Yu Q."/>
            <person name="Zainoun J."/>
            <person name="Zembek L."/>
            <person name="Zimmer A."/>
            <person name="Lander E.S."/>
        </authorList>
    </citation>
    <scope>NUCLEOTIDE SEQUENCE [LARGE SCALE GENOMIC DNA]</scope>
    <source>
        <strain evidence="21">Boxer</strain>
    </source>
</reference>
<evidence type="ECO:0000256" key="2">
    <source>
        <dbReference type="ARBA" id="ARBA00005314"/>
    </source>
</evidence>
<dbReference type="GO" id="GO:0004999">
    <property type="term" value="F:vasoactive intestinal polypeptide receptor activity"/>
    <property type="evidence" value="ECO:0007669"/>
    <property type="project" value="InterPro"/>
</dbReference>
<feature type="transmembrane region" description="Helical" evidence="17">
    <location>
        <begin position="309"/>
        <end position="333"/>
    </location>
</feature>
<evidence type="ECO:0000256" key="9">
    <source>
        <dbReference type="ARBA" id="ARBA00023136"/>
    </source>
</evidence>
<feature type="chain" id="PRO_5044671717" description="Pituitary adenylate cyclase-activating polypeptide type I receptor" evidence="18">
    <location>
        <begin position="21"/>
        <end position="470"/>
    </location>
</feature>
<evidence type="ECO:0000313" key="24">
    <source>
        <dbReference type="Proteomes" id="UP000694429"/>
    </source>
</evidence>
<evidence type="ECO:0000256" key="18">
    <source>
        <dbReference type="SAM" id="SignalP"/>
    </source>
</evidence>
<feature type="domain" description="G-protein coupled receptors family 2 profile 2" evidence="20">
    <location>
        <begin position="155"/>
        <end position="406"/>
    </location>
</feature>
<feature type="domain" description="G-protein coupled receptors family 2 profile 1" evidence="19">
    <location>
        <begin position="33"/>
        <end position="139"/>
    </location>
</feature>